<evidence type="ECO:0000256" key="4">
    <source>
        <dbReference type="ARBA" id="ARBA00022833"/>
    </source>
</evidence>
<dbReference type="Proteomes" id="UP000507245">
    <property type="component" value="Unassembled WGS sequence"/>
</dbReference>
<dbReference type="PANTHER" id="PTHR31669">
    <property type="entry name" value="PROTEIN FAR1-RELATED SEQUENCE 10-RELATED"/>
    <property type="match status" value="1"/>
</dbReference>
<dbReference type="InterPro" id="IPR018289">
    <property type="entry name" value="MULE_transposase_dom"/>
</dbReference>
<organism evidence="9 10">
    <name type="scientific">Prunus armeniaca</name>
    <name type="common">Apricot</name>
    <name type="synonym">Armeniaca vulgaris</name>
    <dbReference type="NCBI Taxonomy" id="36596"/>
    <lineage>
        <taxon>Eukaryota</taxon>
        <taxon>Viridiplantae</taxon>
        <taxon>Streptophyta</taxon>
        <taxon>Embryophyta</taxon>
        <taxon>Tracheophyta</taxon>
        <taxon>Spermatophyta</taxon>
        <taxon>Magnoliopsida</taxon>
        <taxon>eudicotyledons</taxon>
        <taxon>Gunneridae</taxon>
        <taxon>Pentapetalae</taxon>
        <taxon>rosids</taxon>
        <taxon>fabids</taxon>
        <taxon>Rosales</taxon>
        <taxon>Rosaceae</taxon>
        <taxon>Amygdaloideae</taxon>
        <taxon>Amygdaleae</taxon>
        <taxon>Prunus</taxon>
    </lineage>
</organism>
<dbReference type="Pfam" id="PF03101">
    <property type="entry name" value="FAR1"/>
    <property type="match status" value="1"/>
</dbReference>
<comment type="function">
    <text evidence="6">Putative transcription activator involved in regulating light control of development.</text>
</comment>
<sequence length="951" mass="108181">MISVKLEEFALWGLALLGYCFKLQAESGLRRGLGIGHLDGPLSKTELVAPSICKCYFCELKAIGCGQLKFTRKHYCTRPMEGEDDDFSSLHEDSMDVGLQATNRLDLNVEQDSRSPKVVYVNGTQSNPPSIGADSKDSVLEVGTEFESDEHAYKSYNKYARLVGFNVRKDWVNKSKVHGQVVSRKFTCSKEGYRRKDKRDVNVKKHRKETRTGCLAHMIITRQPDGKYRVTQFEEQHNHGNVNSSIAQALPEQHNHDNVNLSIAQALPLQRECTVPEAADADSVKELGSLSKSALDSMNRGYRVRESVDSFALDFENYLQSERTRDMKEGEVGRLLHYFQRQHFENPSFFYAIQVDTDDKVSNILWADDNMVSDYDHFGDVVCLDTVCRADKNCLPFVQFVGVNNHKQVVIFSAALLYDDTVQSYKWLFQTFLESMSGKKPKAILTDQDAAIVEAINSVLPETDHRICTWQMCQNALKHLNHINDWLKWMFREREKWAVVYGRNTFFVDRKGSHLVESLFHDLRNYLYSDVDVLDFVKYFEKVVDEQRYKEIEANDEMNRCMPRLMGNVILLKHASDVYTPRAFEVFQRGYEKCLNIVVNQCSENGPLFEYKTNIFGKRREHTVTFNSSDDAVICSCKKFDSVGFLCSHALKVLDHMNIKVVPSKYILKRWTKDARLGSARENDVPSIRDNPKLVVASRYKNMCGRIIMLSAKASESEEAFQFAVGQLDEVMEGVEKILTLKPQDAQAFTSSSTANASDSERAVIFPDGNAIEDQDDNVVKGAKEKETAVFDKGQLTNVNGEFSSTKRIQNVDTSLQNTDSCISSPSLYVSPEGTTANPIMQVVQCMYQQDNLVMEEQANPNMYQPLNFFSNQHDSPGHSQLLQEPLINGTYQEPVSSTPELRQAMDLDVQHAHSSSFLLWIVDRELLTVHFLCSSKGLQWRKPLVLEGEA</sequence>
<evidence type="ECO:0000256" key="1">
    <source>
        <dbReference type="ARBA" id="ARBA00005889"/>
    </source>
</evidence>
<keyword evidence="4 6" id="KW-0862">Zinc</keyword>
<dbReference type="Pfam" id="PF10551">
    <property type="entry name" value="MULE"/>
    <property type="match status" value="1"/>
</dbReference>
<feature type="domain" description="SWIM-type" evidence="8">
    <location>
        <begin position="622"/>
        <end position="658"/>
    </location>
</feature>
<dbReference type="PANTHER" id="PTHR31669:SF279">
    <property type="entry name" value="PROTEIN FAR1-RELATED SEQUENCE"/>
    <property type="match status" value="1"/>
</dbReference>
<evidence type="ECO:0000313" key="10">
    <source>
        <dbReference type="Proteomes" id="UP000507245"/>
    </source>
</evidence>
<protein>
    <recommendedName>
        <fullName evidence="6">Protein FAR1-RELATED SEQUENCE</fullName>
    </recommendedName>
</protein>
<dbReference type="InterPro" id="IPR006564">
    <property type="entry name" value="Znf_PMZ"/>
</dbReference>
<evidence type="ECO:0000256" key="2">
    <source>
        <dbReference type="ARBA" id="ARBA00022723"/>
    </source>
</evidence>
<name>A0A6J5WN70_PRUAR</name>
<dbReference type="SMART" id="SM00575">
    <property type="entry name" value="ZnF_PMZ"/>
    <property type="match status" value="1"/>
</dbReference>
<dbReference type="OrthoDB" id="2402896at2759"/>
<evidence type="ECO:0000313" key="9">
    <source>
        <dbReference type="EMBL" id="CAB4301813.1"/>
    </source>
</evidence>
<dbReference type="PROSITE" id="PS50966">
    <property type="entry name" value="ZF_SWIM"/>
    <property type="match status" value="1"/>
</dbReference>
<dbReference type="InterPro" id="IPR007527">
    <property type="entry name" value="Znf_SWIM"/>
</dbReference>
<proteinExistence type="inferred from homology"/>
<keyword evidence="7" id="KW-0732">Signal</keyword>
<dbReference type="InterPro" id="IPR004330">
    <property type="entry name" value="FAR1_DNA_bnd_dom"/>
</dbReference>
<keyword evidence="2 6" id="KW-0479">Metal-binding</keyword>
<evidence type="ECO:0000256" key="5">
    <source>
        <dbReference type="PROSITE-ProRule" id="PRU00325"/>
    </source>
</evidence>
<dbReference type="GO" id="GO:0005634">
    <property type="term" value="C:nucleus"/>
    <property type="evidence" value="ECO:0007669"/>
    <property type="project" value="UniProtKB-SubCell"/>
</dbReference>
<dbReference type="GO" id="GO:0006355">
    <property type="term" value="P:regulation of DNA-templated transcription"/>
    <property type="evidence" value="ECO:0007669"/>
    <property type="project" value="UniProtKB-UniRule"/>
</dbReference>
<dbReference type="Pfam" id="PF04434">
    <property type="entry name" value="SWIM"/>
    <property type="match status" value="1"/>
</dbReference>
<feature type="chain" id="PRO_5026802506" description="Protein FAR1-RELATED SEQUENCE" evidence="7">
    <location>
        <begin position="26"/>
        <end position="951"/>
    </location>
</feature>
<dbReference type="EMBL" id="CAEKKB010000002">
    <property type="protein sequence ID" value="CAB4301813.1"/>
    <property type="molecule type" value="Genomic_DNA"/>
</dbReference>
<gene>
    <name evidence="9" type="ORF">ORAREDHAP_LOCUS17379</name>
</gene>
<keyword evidence="3 5" id="KW-0863">Zinc-finger</keyword>
<dbReference type="InterPro" id="IPR031052">
    <property type="entry name" value="FHY3/FAR1"/>
</dbReference>
<keyword evidence="10" id="KW-1185">Reference proteome</keyword>
<evidence type="ECO:0000256" key="6">
    <source>
        <dbReference type="RuleBase" id="RU367018"/>
    </source>
</evidence>
<evidence type="ECO:0000259" key="8">
    <source>
        <dbReference type="PROSITE" id="PS50966"/>
    </source>
</evidence>
<dbReference type="GO" id="GO:0008270">
    <property type="term" value="F:zinc ion binding"/>
    <property type="evidence" value="ECO:0007669"/>
    <property type="project" value="UniProtKB-UniRule"/>
</dbReference>
<comment type="subcellular location">
    <subcellularLocation>
        <location evidence="6">Nucleus</location>
    </subcellularLocation>
</comment>
<evidence type="ECO:0000256" key="3">
    <source>
        <dbReference type="ARBA" id="ARBA00022771"/>
    </source>
</evidence>
<accession>A0A6J5WN70</accession>
<feature type="signal peptide" evidence="7">
    <location>
        <begin position="1"/>
        <end position="25"/>
    </location>
</feature>
<comment type="similarity">
    <text evidence="1 6">Belongs to the FHY3/FAR1 family.</text>
</comment>
<evidence type="ECO:0000256" key="7">
    <source>
        <dbReference type="SAM" id="SignalP"/>
    </source>
</evidence>
<reference evidence="10" key="1">
    <citation type="journal article" date="2020" name="Genome Biol.">
        <title>Gamete binning: chromosome-level and haplotype-resolved genome assembly enabled by high-throughput single-cell sequencing of gamete genomes.</title>
        <authorList>
            <person name="Campoy J.A."/>
            <person name="Sun H."/>
            <person name="Goel M."/>
            <person name="Jiao W.-B."/>
            <person name="Folz-Donahue K."/>
            <person name="Wang N."/>
            <person name="Rubio M."/>
            <person name="Liu C."/>
            <person name="Kukat C."/>
            <person name="Ruiz D."/>
            <person name="Huettel B."/>
            <person name="Schneeberger K."/>
        </authorList>
    </citation>
    <scope>NUCLEOTIDE SEQUENCE [LARGE SCALE GENOMIC DNA]</scope>
    <source>
        <strain evidence="10">cv. Rojo Pasion</strain>
    </source>
</reference>
<dbReference type="AlphaFoldDB" id="A0A6J5WN70"/>
<keyword evidence="6" id="KW-0539">Nucleus</keyword>